<dbReference type="PANTHER" id="PTHR43033">
    <property type="entry name" value="TRNA(ILE)-LYSIDINE SYNTHASE-RELATED"/>
    <property type="match status" value="1"/>
</dbReference>
<dbReference type="NCBIfam" id="TIGR02432">
    <property type="entry name" value="lysidine_TilS_N"/>
    <property type="match status" value="1"/>
</dbReference>
<comment type="subcellular location">
    <subcellularLocation>
        <location evidence="6">Plastid</location>
        <location evidence="6">Chloroplast</location>
    </subcellularLocation>
</comment>
<evidence type="ECO:0000256" key="3">
    <source>
        <dbReference type="ARBA" id="ARBA00022741"/>
    </source>
</evidence>
<evidence type="ECO:0000313" key="8">
    <source>
        <dbReference type="EMBL" id="ARW61187.1"/>
    </source>
</evidence>
<gene>
    <name evidence="6 8" type="primary">tilS</name>
</gene>
<dbReference type="Gene3D" id="3.40.50.620">
    <property type="entry name" value="HUPs"/>
    <property type="match status" value="1"/>
</dbReference>
<dbReference type="InterPro" id="IPR012094">
    <property type="entry name" value="tRNA_Ile_lys_synt"/>
</dbReference>
<accession>A0A1Z1M547</accession>
<dbReference type="GO" id="GO:0005524">
    <property type="term" value="F:ATP binding"/>
    <property type="evidence" value="ECO:0007669"/>
    <property type="project" value="UniProtKB-UniRule"/>
</dbReference>
<dbReference type="InterPro" id="IPR014729">
    <property type="entry name" value="Rossmann-like_a/b/a_fold"/>
</dbReference>
<proteinExistence type="inferred from homology"/>
<keyword evidence="3 6" id="KW-0547">Nucleotide-binding</keyword>
<comment type="function">
    <text evidence="6">Ligates lysine onto the cytidine present at position 34 of the AUA codon-specific tRNA(Ile) that contains the anticodon CAU, in an ATP-dependent manner. Cytidine is converted to lysidine, thus changing the amino acid specificity of the tRNA from methionine to isoleucine.</text>
</comment>
<sequence>MEFLIQECFNQTINKLIRKTNTKSILLAISGGQDSYCLIKLIENLKTNYQINSQKVKTEYIYIDHQWKIDSKNQVKHIINYIKSIQENLKVYQIQNLCVAENKCRQFRYHTIIQHAIKYKHQIILTAHTSTDKTETFFQNLIRGTSIEGFNSLILQRKLNKNLYIVRPLINISRENIYWICKKFFLPIWSDVTNYNYSIERNRIRNEMIPYLKKYFHKDIENRIEHFLKTYYYDNEYIKQCILKLYLNSIHPKYIALNYKKLQKQNFGIQVKTIQFFSFHNFYIFFNEQKLTKILEIINKPRRNVYIQYKNLKFSTSNYWIYIRLSNK</sequence>
<evidence type="ECO:0000256" key="4">
    <source>
        <dbReference type="ARBA" id="ARBA00022840"/>
    </source>
</evidence>
<feature type="binding site" evidence="6">
    <location>
        <begin position="30"/>
        <end position="35"/>
    </location>
    <ligand>
        <name>ATP</name>
        <dbReference type="ChEBI" id="CHEBI:30616"/>
    </ligand>
</feature>
<evidence type="ECO:0000256" key="2">
    <source>
        <dbReference type="ARBA" id="ARBA00022694"/>
    </source>
</evidence>
<dbReference type="RefSeq" id="YP_009392625.1">
    <property type="nucleotide sequence ID" value="NC_035264.1"/>
</dbReference>
<feature type="domain" description="tRNA(Ile)-lysidine/2-thiocytidine synthase N-terminal" evidence="7">
    <location>
        <begin position="25"/>
        <end position="207"/>
    </location>
</feature>
<keyword evidence="2 6" id="KW-0819">tRNA processing</keyword>
<keyword evidence="4 6" id="KW-0067">ATP-binding</keyword>
<comment type="domain">
    <text evidence="6">The N-terminal region contains the highly conserved SGGXDS motif, predicted to be a P-loop motif involved in ATP binding.</text>
</comment>
<dbReference type="AlphaFoldDB" id="A0A1Z1M547"/>
<dbReference type="InterPro" id="IPR011063">
    <property type="entry name" value="TilS/TtcA_N"/>
</dbReference>
<dbReference type="EMBL" id="MF101417">
    <property type="protein sequence ID" value="ARW61187.1"/>
    <property type="molecule type" value="Genomic_DNA"/>
</dbReference>
<dbReference type="CDD" id="cd01992">
    <property type="entry name" value="TilS_N"/>
    <property type="match status" value="1"/>
</dbReference>
<dbReference type="InterPro" id="IPR012795">
    <property type="entry name" value="tRNA_Ile_lys_synt_N"/>
</dbReference>
<keyword evidence="8" id="KW-0150">Chloroplast</keyword>
<comment type="catalytic activity">
    <reaction evidence="5 6">
        <text>cytidine(34) in tRNA(Ile2) + L-lysine + ATP = lysidine(34) in tRNA(Ile2) + AMP + diphosphate + H(+)</text>
        <dbReference type="Rhea" id="RHEA:43744"/>
        <dbReference type="Rhea" id="RHEA-COMP:10625"/>
        <dbReference type="Rhea" id="RHEA-COMP:10670"/>
        <dbReference type="ChEBI" id="CHEBI:15378"/>
        <dbReference type="ChEBI" id="CHEBI:30616"/>
        <dbReference type="ChEBI" id="CHEBI:32551"/>
        <dbReference type="ChEBI" id="CHEBI:33019"/>
        <dbReference type="ChEBI" id="CHEBI:82748"/>
        <dbReference type="ChEBI" id="CHEBI:83665"/>
        <dbReference type="ChEBI" id="CHEBI:456215"/>
        <dbReference type="EC" id="6.3.4.19"/>
    </reaction>
</comment>
<protein>
    <recommendedName>
        <fullName evidence="6">tRNA(Ile)-lysidine synthase, chloroplastic</fullName>
        <ecNumber evidence="6">6.3.4.19</ecNumber>
    </recommendedName>
    <alternativeName>
        <fullName evidence="6">tRNA(Ile)-2-lysyl-cytidine synthase</fullName>
    </alternativeName>
    <alternativeName>
        <fullName evidence="6">tRNA(Ile)-lysidine synthetase</fullName>
    </alternativeName>
</protein>
<dbReference type="GO" id="GO:0009507">
    <property type="term" value="C:chloroplast"/>
    <property type="evidence" value="ECO:0007669"/>
    <property type="project" value="UniProtKB-SubCell"/>
</dbReference>
<evidence type="ECO:0000256" key="5">
    <source>
        <dbReference type="ARBA" id="ARBA00048539"/>
    </source>
</evidence>
<evidence type="ECO:0000259" key="7">
    <source>
        <dbReference type="Pfam" id="PF01171"/>
    </source>
</evidence>
<keyword evidence="1 6" id="KW-0436">Ligase</keyword>
<dbReference type="GO" id="GO:0032267">
    <property type="term" value="F:tRNA(Ile)-lysidine synthase activity"/>
    <property type="evidence" value="ECO:0007669"/>
    <property type="project" value="UniProtKB-EC"/>
</dbReference>
<dbReference type="GO" id="GO:0006400">
    <property type="term" value="P:tRNA modification"/>
    <property type="evidence" value="ECO:0007669"/>
    <property type="project" value="UniProtKB-UniRule"/>
</dbReference>
<name>A0A1Z1M547_9FLOR</name>
<evidence type="ECO:0000256" key="1">
    <source>
        <dbReference type="ARBA" id="ARBA00022598"/>
    </source>
</evidence>
<reference evidence="8" key="1">
    <citation type="journal article" date="2017" name="J. Phycol.">
        <title>Analysis of chloroplast genomes and a supermatrix inform reclassification of the Rhodomelaceae (Rhodophyta).</title>
        <authorList>
            <person name="Diaz-Tapia P."/>
            <person name="Maggs C.A."/>
            <person name="West J.A."/>
            <person name="Verbruggen H."/>
        </authorList>
    </citation>
    <scope>NUCLEOTIDE SEQUENCE</scope>
    <source>
        <strain evidence="8">JW3079</strain>
    </source>
</reference>
<dbReference type="EC" id="6.3.4.19" evidence="6"/>
<evidence type="ECO:0000256" key="6">
    <source>
        <dbReference type="HAMAP-Rule" id="MF_01161"/>
    </source>
</evidence>
<geneLocation type="chloroplast" evidence="8"/>
<organism evidence="8">
    <name type="scientific">Bostrychia tenella</name>
    <dbReference type="NCBI Taxonomy" id="324755"/>
    <lineage>
        <taxon>Eukaryota</taxon>
        <taxon>Rhodophyta</taxon>
        <taxon>Florideophyceae</taxon>
        <taxon>Rhodymeniophycidae</taxon>
        <taxon>Ceramiales</taxon>
        <taxon>Rhodomelaceae</taxon>
        <taxon>Bostrychia</taxon>
    </lineage>
</organism>
<dbReference type="SUPFAM" id="SSF52402">
    <property type="entry name" value="Adenine nucleotide alpha hydrolases-like"/>
    <property type="match status" value="1"/>
</dbReference>
<keyword evidence="8" id="KW-0934">Plastid</keyword>
<dbReference type="PANTHER" id="PTHR43033:SF1">
    <property type="entry name" value="TRNA(ILE)-LYSIDINE SYNTHASE-RELATED"/>
    <property type="match status" value="1"/>
</dbReference>
<dbReference type="Pfam" id="PF01171">
    <property type="entry name" value="ATP_bind_3"/>
    <property type="match status" value="1"/>
</dbReference>
<dbReference type="HAMAP" id="MF_01161">
    <property type="entry name" value="tRNA_Ile_lys_synt"/>
    <property type="match status" value="1"/>
</dbReference>
<comment type="similarity">
    <text evidence="6">Belongs to the tRNA(Ile)-lysidine synthase family.</text>
</comment>
<dbReference type="GeneID" id="33354190"/>